<dbReference type="Pfam" id="PF00535">
    <property type="entry name" value="Glycos_transf_2"/>
    <property type="match status" value="1"/>
</dbReference>
<evidence type="ECO:0000313" key="6">
    <source>
        <dbReference type="Proteomes" id="UP001500791"/>
    </source>
</evidence>
<protein>
    <submittedName>
        <fullName evidence="5">Polysaccharide biosynthesis protein HfsG</fullName>
    </submittedName>
</protein>
<dbReference type="Gene3D" id="3.90.550.10">
    <property type="entry name" value="Spore Coat Polysaccharide Biosynthesis Protein SpsA, Chain A"/>
    <property type="match status" value="1"/>
</dbReference>
<evidence type="ECO:0000256" key="2">
    <source>
        <dbReference type="ARBA" id="ARBA00022676"/>
    </source>
</evidence>
<feature type="domain" description="Glycosyltransferase 2-like" evidence="4">
    <location>
        <begin position="18"/>
        <end position="182"/>
    </location>
</feature>
<dbReference type="PANTHER" id="PTHR43179:SF12">
    <property type="entry name" value="GALACTOFURANOSYLTRANSFERASE GLFT2"/>
    <property type="match status" value="1"/>
</dbReference>
<keyword evidence="3" id="KW-0808">Transferase</keyword>
<name>A0ABN0YGF3_9CAUL</name>
<dbReference type="InterPro" id="IPR029044">
    <property type="entry name" value="Nucleotide-diphossugar_trans"/>
</dbReference>
<comment type="similarity">
    <text evidence="1">Belongs to the glycosyltransferase 2 family.</text>
</comment>
<dbReference type="RefSeq" id="WP_167177514.1">
    <property type="nucleotide sequence ID" value="NZ_BAAAEJ010000007.1"/>
</dbReference>
<dbReference type="Proteomes" id="UP001500791">
    <property type="component" value="Unassembled WGS sequence"/>
</dbReference>
<dbReference type="InterPro" id="IPR001173">
    <property type="entry name" value="Glyco_trans_2-like"/>
</dbReference>
<reference evidence="5 6" key="1">
    <citation type="journal article" date="2019" name="Int. J. Syst. Evol. Microbiol.">
        <title>The Global Catalogue of Microorganisms (GCM) 10K type strain sequencing project: providing services to taxonomists for standard genome sequencing and annotation.</title>
        <authorList>
            <consortium name="The Broad Institute Genomics Platform"/>
            <consortium name="The Broad Institute Genome Sequencing Center for Infectious Disease"/>
            <person name="Wu L."/>
            <person name="Ma J."/>
        </authorList>
    </citation>
    <scope>NUCLEOTIDE SEQUENCE [LARGE SCALE GENOMIC DNA]</scope>
    <source>
        <strain evidence="5 6">JCM 13476</strain>
    </source>
</reference>
<accession>A0ABN0YGF3</accession>
<keyword evidence="2" id="KW-0328">Glycosyltransferase</keyword>
<dbReference type="SUPFAM" id="SSF53448">
    <property type="entry name" value="Nucleotide-diphospho-sugar transferases"/>
    <property type="match status" value="1"/>
</dbReference>
<evidence type="ECO:0000259" key="4">
    <source>
        <dbReference type="Pfam" id="PF00535"/>
    </source>
</evidence>
<sequence length="309" mass="34735">MILHPNARWPDVKPVLSVLVPFLRDDPTELLLALEADQGEHTHRIEVIILDDGTNDVTLTRTLQGLVNQSHLATCLRSSTENLGRSKGRNLLASQARGEYLLFIDADMLPDHADFLRSWLSHIDDHTPAATFGGFSVTQASAAPEYAVHRSMANKSDCVPASVRSQQPEKYVFTSNLLIRKDVFLQNPFDENFQGWGWEDVEWAMRVTKTHAITHIDNTATHLGLDTVPALMGKYRQSATNFARIARLHPQYVARYPSYRIAQKLKALRLATPVRIVAERFAVSSYMPVSVRGLALRFYRAALYAKALT</sequence>
<proteinExistence type="inferred from homology"/>
<evidence type="ECO:0000256" key="1">
    <source>
        <dbReference type="ARBA" id="ARBA00006739"/>
    </source>
</evidence>
<dbReference type="EMBL" id="BAAAEJ010000007">
    <property type="protein sequence ID" value="GAA0394396.1"/>
    <property type="molecule type" value="Genomic_DNA"/>
</dbReference>
<keyword evidence="6" id="KW-1185">Reference proteome</keyword>
<comment type="caution">
    <text evidence="5">The sequence shown here is derived from an EMBL/GenBank/DDBJ whole genome shotgun (WGS) entry which is preliminary data.</text>
</comment>
<organism evidence="5 6">
    <name type="scientific">Brevundimonas terrae</name>
    <dbReference type="NCBI Taxonomy" id="363631"/>
    <lineage>
        <taxon>Bacteria</taxon>
        <taxon>Pseudomonadati</taxon>
        <taxon>Pseudomonadota</taxon>
        <taxon>Alphaproteobacteria</taxon>
        <taxon>Caulobacterales</taxon>
        <taxon>Caulobacteraceae</taxon>
        <taxon>Brevundimonas</taxon>
    </lineage>
</organism>
<evidence type="ECO:0000313" key="5">
    <source>
        <dbReference type="EMBL" id="GAA0394396.1"/>
    </source>
</evidence>
<dbReference type="PANTHER" id="PTHR43179">
    <property type="entry name" value="RHAMNOSYLTRANSFERASE WBBL"/>
    <property type="match status" value="1"/>
</dbReference>
<evidence type="ECO:0000256" key="3">
    <source>
        <dbReference type="ARBA" id="ARBA00022679"/>
    </source>
</evidence>
<gene>
    <name evidence="5" type="primary">hfsG</name>
    <name evidence="5" type="ORF">GCM10009093_21220</name>
</gene>
<dbReference type="CDD" id="cd00761">
    <property type="entry name" value="Glyco_tranf_GTA_type"/>
    <property type="match status" value="1"/>
</dbReference>